<sequence>MSGPAPLYVVGCAAENVQQDGTCSVPVWMPYHQPILPPLDLADGTLVSGAIVLSWAIGLKARLVFRAARIGVY</sequence>
<evidence type="ECO:0000313" key="2">
    <source>
        <dbReference type="Proteomes" id="UP000092256"/>
    </source>
</evidence>
<name>A0A1A6Y0V3_STEMA</name>
<dbReference type="AlphaFoldDB" id="A0A1A6Y0V3"/>
<proteinExistence type="predicted"/>
<protein>
    <submittedName>
        <fullName evidence="1">Uncharacterized protein</fullName>
    </submittedName>
</protein>
<accession>A0A1A6Y0V3</accession>
<dbReference type="EMBL" id="LYVJ01000004">
    <property type="protein sequence ID" value="OBU68451.1"/>
    <property type="molecule type" value="Genomic_DNA"/>
</dbReference>
<organism evidence="1 2">
    <name type="scientific">Stenotrophomonas maltophilia</name>
    <name type="common">Pseudomonas maltophilia</name>
    <name type="synonym">Xanthomonas maltophilia</name>
    <dbReference type="NCBI Taxonomy" id="40324"/>
    <lineage>
        <taxon>Bacteria</taxon>
        <taxon>Pseudomonadati</taxon>
        <taxon>Pseudomonadota</taxon>
        <taxon>Gammaproteobacteria</taxon>
        <taxon>Lysobacterales</taxon>
        <taxon>Lysobacteraceae</taxon>
        <taxon>Stenotrophomonas</taxon>
        <taxon>Stenotrophomonas maltophilia group</taxon>
    </lineage>
</organism>
<evidence type="ECO:0000313" key="1">
    <source>
        <dbReference type="EMBL" id="OBU68451.1"/>
    </source>
</evidence>
<reference evidence="1 2" key="1">
    <citation type="submission" date="2016-05" db="EMBL/GenBank/DDBJ databases">
        <title>Draft Genome Sequences of Stenotrophomonas maltophilia Strains Sm32COP, Sm41DVV, Sm46PAILV, SmF3, SmF22, SmSOFb1 and SmCVFa1, Isolated from Different Manures, in France.</title>
        <authorList>
            <person name="Nazaret S."/>
            <person name="Bodilis J."/>
        </authorList>
    </citation>
    <scope>NUCLEOTIDE SEQUENCE [LARGE SCALE GENOMIC DNA]</scope>
    <source>
        <strain evidence="1 2">Sm46PAILV</strain>
    </source>
</reference>
<comment type="caution">
    <text evidence="1">The sequence shown here is derived from an EMBL/GenBank/DDBJ whole genome shotgun (WGS) entry which is preliminary data.</text>
</comment>
<dbReference type="Proteomes" id="UP000092256">
    <property type="component" value="Unassembled WGS sequence"/>
</dbReference>
<gene>
    <name evidence="1" type="ORF">A9K58_06460</name>
</gene>